<proteinExistence type="predicted"/>
<comment type="caution">
    <text evidence="1">The sequence shown here is derived from an EMBL/GenBank/DDBJ whole genome shotgun (WGS) entry which is preliminary data.</text>
</comment>
<dbReference type="STRING" id="1220589.CD32_12405"/>
<organism evidence="1 2">
    <name type="scientific">Lysinibacillus odysseyi 34hs-1 = NBRC 100172</name>
    <dbReference type="NCBI Taxonomy" id="1220589"/>
    <lineage>
        <taxon>Bacteria</taxon>
        <taxon>Bacillati</taxon>
        <taxon>Bacillota</taxon>
        <taxon>Bacilli</taxon>
        <taxon>Bacillales</taxon>
        <taxon>Bacillaceae</taxon>
        <taxon>Lysinibacillus</taxon>
    </lineage>
</organism>
<dbReference type="AlphaFoldDB" id="A0A0A3JBJ3"/>
<dbReference type="RefSeq" id="WP_036155030.1">
    <property type="nucleotide sequence ID" value="NZ_AVCX01000005.1"/>
</dbReference>
<reference evidence="1 2" key="1">
    <citation type="submission" date="2014-02" db="EMBL/GenBank/DDBJ databases">
        <title>Draft genome sequence of Lysinibacillus odysseyi NBRC 100172.</title>
        <authorList>
            <person name="Zhang F."/>
            <person name="Wang G."/>
            <person name="Zhang L."/>
        </authorList>
    </citation>
    <scope>NUCLEOTIDE SEQUENCE [LARGE SCALE GENOMIC DNA]</scope>
    <source>
        <strain evidence="1 2">NBRC 100172</strain>
    </source>
</reference>
<accession>A0A0A3JBJ3</accession>
<keyword evidence="2" id="KW-1185">Reference proteome</keyword>
<gene>
    <name evidence="1" type="ORF">CD32_12405</name>
</gene>
<dbReference type="EMBL" id="JPVP01000056">
    <property type="protein sequence ID" value="KGR84387.1"/>
    <property type="molecule type" value="Genomic_DNA"/>
</dbReference>
<sequence>MKKQLIGLGLVALAALLALQMYHYKAERELKKEIGRAYHVNMVNISIAFEGLEYERLKEMETDNSTYTSLNKLYFTLMYTDFQTFKGQPEIKSLLSDISNLLSVYKSKGELTEEQQAAFNSNVRKVKFLINDFEDILGTEIDWYYAFMEPNEKIQSRVKERLVMDF</sequence>
<evidence type="ECO:0000313" key="1">
    <source>
        <dbReference type="EMBL" id="KGR84387.1"/>
    </source>
</evidence>
<name>A0A0A3JBJ3_9BACI</name>
<protein>
    <submittedName>
        <fullName evidence="1">Uncharacterized protein</fullName>
    </submittedName>
</protein>
<dbReference type="Proteomes" id="UP000030437">
    <property type="component" value="Unassembled WGS sequence"/>
</dbReference>
<evidence type="ECO:0000313" key="2">
    <source>
        <dbReference type="Proteomes" id="UP000030437"/>
    </source>
</evidence>